<feature type="region of interest" description="Disordered" evidence="5">
    <location>
        <begin position="206"/>
        <end position="231"/>
    </location>
</feature>
<feature type="compositionally biased region" description="Low complexity" evidence="5">
    <location>
        <begin position="282"/>
        <end position="304"/>
    </location>
</feature>
<keyword evidence="7" id="KW-1185">Reference proteome</keyword>
<dbReference type="GeneID" id="115874747"/>
<dbReference type="InterPro" id="IPR017907">
    <property type="entry name" value="Znf_RING_CS"/>
</dbReference>
<dbReference type="GO" id="GO:0008270">
    <property type="term" value="F:zinc ion binding"/>
    <property type="evidence" value="ECO:0007669"/>
    <property type="project" value="UniProtKB-KW"/>
</dbReference>
<dbReference type="AlphaFoldDB" id="A0A6J2X3T9"/>
<dbReference type="InterPro" id="IPR013083">
    <property type="entry name" value="Znf_RING/FYVE/PHD"/>
</dbReference>
<evidence type="ECO:0000256" key="2">
    <source>
        <dbReference type="ARBA" id="ARBA00022771"/>
    </source>
</evidence>
<evidence type="ECO:0000256" key="5">
    <source>
        <dbReference type="SAM" id="MobiDB-lite"/>
    </source>
</evidence>
<keyword evidence="1" id="KW-0479">Metal-binding</keyword>
<evidence type="ECO:0000256" key="3">
    <source>
        <dbReference type="ARBA" id="ARBA00022833"/>
    </source>
</evidence>
<organism evidence="7 8">
    <name type="scientific">Sitophilus oryzae</name>
    <name type="common">Rice weevil</name>
    <name type="synonym">Curculio oryzae</name>
    <dbReference type="NCBI Taxonomy" id="7048"/>
    <lineage>
        <taxon>Eukaryota</taxon>
        <taxon>Metazoa</taxon>
        <taxon>Ecdysozoa</taxon>
        <taxon>Arthropoda</taxon>
        <taxon>Hexapoda</taxon>
        <taxon>Insecta</taxon>
        <taxon>Pterygota</taxon>
        <taxon>Neoptera</taxon>
        <taxon>Endopterygota</taxon>
        <taxon>Coleoptera</taxon>
        <taxon>Polyphaga</taxon>
        <taxon>Cucujiformia</taxon>
        <taxon>Curculionidae</taxon>
        <taxon>Dryophthorinae</taxon>
        <taxon>Sitophilus</taxon>
    </lineage>
</organism>
<name>A0A6J2X3T9_SITOR</name>
<dbReference type="Proteomes" id="UP000504635">
    <property type="component" value="Unplaced"/>
</dbReference>
<evidence type="ECO:0000313" key="7">
    <source>
        <dbReference type="Proteomes" id="UP000504635"/>
    </source>
</evidence>
<feature type="region of interest" description="Disordered" evidence="5">
    <location>
        <begin position="280"/>
        <end position="342"/>
    </location>
</feature>
<evidence type="ECO:0000256" key="1">
    <source>
        <dbReference type="ARBA" id="ARBA00022723"/>
    </source>
</evidence>
<proteinExistence type="predicted"/>
<dbReference type="Pfam" id="PF13920">
    <property type="entry name" value="zf-C3HC4_3"/>
    <property type="match status" value="1"/>
</dbReference>
<dbReference type="OrthoDB" id="10029846at2759"/>
<reference evidence="8 9" key="1">
    <citation type="submission" date="2025-04" db="UniProtKB">
        <authorList>
            <consortium name="RefSeq"/>
        </authorList>
    </citation>
    <scope>IDENTIFICATION</scope>
    <source>
        <tissue evidence="8 9">Gonads</tissue>
    </source>
</reference>
<keyword evidence="2 4" id="KW-0863">Zinc-finger</keyword>
<keyword evidence="3" id="KW-0862">Zinc</keyword>
<dbReference type="Gene3D" id="3.30.40.10">
    <property type="entry name" value="Zinc/RING finger domain, C3HC4 (zinc finger)"/>
    <property type="match status" value="1"/>
</dbReference>
<dbReference type="RefSeq" id="XP_030745882.1">
    <property type="nucleotide sequence ID" value="XM_030890022.1"/>
</dbReference>
<protein>
    <submittedName>
        <fullName evidence="8 9">Extensin-like isoform X1</fullName>
    </submittedName>
</protein>
<sequence length="432" mass="47602">MESYHRRLNSKLVQHPGVWDLMETLIDIQNIAVLEFKQLEQQRRVFRVCTKNRVFDLRLNQAWDKLSDGRFTVEDFLRQSVHFVEGLDQQLHAWNDNLPDEGEERDLINLANFPVQPQPVPLPLALAAVPAPAGALAPAPALNEPPPLVYFPPPCENPAPATALAPASAPAPALAPAPASNEPPPLYYFHPPVNYSVAVVQEPVFEPPTPPPPTHSTVPNNSPSPIPSCSNLTPNSPLMTFSSSYLPPHLPSNSFSPIPSSSYLPPNSFPLPSTSFFRPHYSPDNSSSSILSSPGNSPNSRPSSPHLPEPEMVEFPDTPIHSPSPTNPPSPLPNIPLPPTPDYLIESEDEDNVYENPIPRVAWTPSVQDTPYDGTLHLSMRCNVCYINRKQVTFECGHMVCVSCAERILDLVNPLCAFCRKSINNAPTQLYF</sequence>
<evidence type="ECO:0000259" key="6">
    <source>
        <dbReference type="PROSITE" id="PS50089"/>
    </source>
</evidence>
<dbReference type="PROSITE" id="PS50089">
    <property type="entry name" value="ZF_RING_2"/>
    <property type="match status" value="1"/>
</dbReference>
<feature type="compositionally biased region" description="Low complexity" evidence="5">
    <location>
        <begin position="215"/>
        <end position="231"/>
    </location>
</feature>
<dbReference type="KEGG" id="soy:115874747"/>
<dbReference type="InterPro" id="IPR001841">
    <property type="entry name" value="Znf_RING"/>
</dbReference>
<accession>A0A6J2X3T9</accession>
<evidence type="ECO:0000256" key="4">
    <source>
        <dbReference type="PROSITE-ProRule" id="PRU00175"/>
    </source>
</evidence>
<feature type="domain" description="RING-type" evidence="6">
    <location>
        <begin position="382"/>
        <end position="420"/>
    </location>
</feature>
<gene>
    <name evidence="8 9" type="primary">LOC115874747</name>
</gene>
<evidence type="ECO:0000313" key="8">
    <source>
        <dbReference type="RefSeq" id="XP_030745881.1"/>
    </source>
</evidence>
<dbReference type="SUPFAM" id="SSF57850">
    <property type="entry name" value="RING/U-box"/>
    <property type="match status" value="1"/>
</dbReference>
<feature type="compositionally biased region" description="Pro residues" evidence="5">
    <location>
        <begin position="325"/>
        <end position="341"/>
    </location>
</feature>
<dbReference type="RefSeq" id="XP_030745881.1">
    <property type="nucleotide sequence ID" value="XM_030890021.1"/>
</dbReference>
<dbReference type="PROSITE" id="PS00518">
    <property type="entry name" value="ZF_RING_1"/>
    <property type="match status" value="1"/>
</dbReference>
<evidence type="ECO:0000313" key="9">
    <source>
        <dbReference type="RefSeq" id="XP_030745882.1"/>
    </source>
</evidence>